<dbReference type="Proteomes" id="UP000247780">
    <property type="component" value="Unassembled WGS sequence"/>
</dbReference>
<dbReference type="EMBL" id="QICQ01000002">
    <property type="protein sequence ID" value="PXV83895.1"/>
    <property type="molecule type" value="Genomic_DNA"/>
</dbReference>
<dbReference type="RefSeq" id="WP_011633961.1">
    <property type="nucleotide sequence ID" value="NZ_FMTW01000004.1"/>
</dbReference>
<reference evidence="2 3" key="1">
    <citation type="submission" date="2018-04" db="EMBL/GenBank/DDBJ databases">
        <title>Active sludge and wastewater microbial communities from Klosterneuburg, Austria.</title>
        <authorList>
            <person name="Wagner M."/>
        </authorList>
    </citation>
    <scope>NUCLEOTIDE SEQUENCE [LARGE SCALE GENOMIC DNA]</scope>
    <source>
        <strain evidence="2 3">Nm 57</strain>
    </source>
</reference>
<protein>
    <submittedName>
        <fullName evidence="2">Uncharacterized protein</fullName>
    </submittedName>
</protein>
<comment type="caution">
    <text evidence="2">The sequence shown here is derived from an EMBL/GenBank/DDBJ whole genome shotgun (WGS) entry which is preliminary data.</text>
</comment>
<accession>A0ABX5M9L5</accession>
<organism evidence="2 3">
    <name type="scientific">Nitrosomonas eutropha</name>
    <dbReference type="NCBI Taxonomy" id="916"/>
    <lineage>
        <taxon>Bacteria</taxon>
        <taxon>Pseudomonadati</taxon>
        <taxon>Pseudomonadota</taxon>
        <taxon>Betaproteobacteria</taxon>
        <taxon>Nitrosomonadales</taxon>
        <taxon>Nitrosomonadaceae</taxon>
        <taxon>Nitrosomonas</taxon>
    </lineage>
</organism>
<feature type="region of interest" description="Disordered" evidence="1">
    <location>
        <begin position="47"/>
        <end position="76"/>
    </location>
</feature>
<evidence type="ECO:0000256" key="1">
    <source>
        <dbReference type="SAM" id="MobiDB-lite"/>
    </source>
</evidence>
<gene>
    <name evidence="2" type="ORF">C8R14_10211</name>
</gene>
<proteinExistence type="predicted"/>
<evidence type="ECO:0000313" key="3">
    <source>
        <dbReference type="Proteomes" id="UP000247780"/>
    </source>
</evidence>
<keyword evidence="3" id="KW-1185">Reference proteome</keyword>
<feature type="compositionally biased region" description="Polar residues" evidence="1">
    <location>
        <begin position="49"/>
        <end position="65"/>
    </location>
</feature>
<evidence type="ECO:0000313" key="2">
    <source>
        <dbReference type="EMBL" id="PXV83895.1"/>
    </source>
</evidence>
<name>A0ABX5M9L5_9PROT</name>
<sequence length="218" mass="23890">MFTGSLDKLIFTVLFLMIGAGLMRVALASGARQDKIVNSQEITEEYSKPRQQVKSSVTATTSSPNKIDGSAGGQKRSTYRRIYSTDASRTLINPARLPADYCGVVEHIVPVMLNPANDGNTDTFISGIVAVPLGRHWGSFFTEVDVLGNSSYVPPERNIAEPIYYRISLLANDGNRYVITQQVPPGFQPGETIRFNDDGLLEKAGCVMREPDPHQPGR</sequence>